<feature type="domain" description="Reverse transcriptase" evidence="12">
    <location>
        <begin position="864"/>
        <end position="1060"/>
    </location>
</feature>
<dbReference type="SUPFAM" id="SSF57756">
    <property type="entry name" value="Retrovirus zinc finger-like domains"/>
    <property type="match status" value="1"/>
</dbReference>
<dbReference type="PROSITE" id="PS50158">
    <property type="entry name" value="ZF_CCHC"/>
    <property type="match status" value="1"/>
</dbReference>
<feature type="compositionally biased region" description="Basic and acidic residues" evidence="10">
    <location>
        <begin position="618"/>
        <end position="628"/>
    </location>
</feature>
<keyword evidence="3" id="KW-0548">Nucleotidyltransferase</keyword>
<evidence type="ECO:0000259" key="11">
    <source>
        <dbReference type="PROSITE" id="PS50158"/>
    </source>
</evidence>
<keyword evidence="2" id="KW-0808">Transferase</keyword>
<evidence type="ECO:0000256" key="8">
    <source>
        <dbReference type="ARBA" id="ARBA00022918"/>
    </source>
</evidence>
<evidence type="ECO:0000256" key="10">
    <source>
        <dbReference type="SAM" id="MobiDB-lite"/>
    </source>
</evidence>
<dbReference type="GO" id="GO:0006508">
    <property type="term" value="P:proteolysis"/>
    <property type="evidence" value="ECO:0007669"/>
    <property type="project" value="UniProtKB-KW"/>
</dbReference>
<feature type="region of interest" description="Disordered" evidence="10">
    <location>
        <begin position="752"/>
        <end position="776"/>
    </location>
</feature>
<dbReference type="Pfam" id="PF00098">
    <property type="entry name" value="zf-CCHC"/>
    <property type="match status" value="1"/>
</dbReference>
<keyword evidence="7" id="KW-0378">Hydrolase</keyword>
<organism evidence="14 15">
    <name type="scientific">Aphanomyces stellatus</name>
    <dbReference type="NCBI Taxonomy" id="120398"/>
    <lineage>
        <taxon>Eukaryota</taxon>
        <taxon>Sar</taxon>
        <taxon>Stramenopiles</taxon>
        <taxon>Oomycota</taxon>
        <taxon>Saprolegniomycetes</taxon>
        <taxon>Saprolegniales</taxon>
        <taxon>Verrucalvaceae</taxon>
        <taxon>Aphanomyces</taxon>
    </lineage>
</organism>
<accession>A0A485KD18</accession>
<dbReference type="GO" id="GO:0003676">
    <property type="term" value="F:nucleic acid binding"/>
    <property type="evidence" value="ECO:0007669"/>
    <property type="project" value="InterPro"/>
</dbReference>
<feature type="region of interest" description="Disordered" evidence="10">
    <location>
        <begin position="608"/>
        <end position="629"/>
    </location>
</feature>
<dbReference type="SMART" id="SM00343">
    <property type="entry name" value="ZnF_C2HC"/>
    <property type="match status" value="1"/>
</dbReference>
<dbReference type="GO" id="GO:0004190">
    <property type="term" value="F:aspartic-type endopeptidase activity"/>
    <property type="evidence" value="ECO:0007669"/>
    <property type="project" value="UniProtKB-KW"/>
</dbReference>
<keyword evidence="4" id="KW-0540">Nuclease</keyword>
<dbReference type="InterPro" id="IPR043128">
    <property type="entry name" value="Rev_trsase/Diguanyl_cyclase"/>
</dbReference>
<keyword evidence="8" id="KW-0695">RNA-directed DNA polymerase</keyword>
<dbReference type="EMBL" id="VJMH01001147">
    <property type="protein sequence ID" value="KAF0712996.1"/>
    <property type="molecule type" value="Genomic_DNA"/>
</dbReference>
<feature type="compositionally biased region" description="Basic residues" evidence="10">
    <location>
        <begin position="1300"/>
        <end position="1314"/>
    </location>
</feature>
<keyword evidence="9" id="KW-0479">Metal-binding</keyword>
<dbReference type="Proteomes" id="UP000332933">
    <property type="component" value="Unassembled WGS sequence"/>
</dbReference>
<reference evidence="13" key="2">
    <citation type="submission" date="2019-06" db="EMBL/GenBank/DDBJ databases">
        <title>Genomics analysis of Aphanomyces spp. identifies a new class of oomycete effector associated with host adaptation.</title>
        <authorList>
            <person name="Gaulin E."/>
        </authorList>
    </citation>
    <scope>NUCLEOTIDE SEQUENCE</scope>
    <source>
        <strain evidence="13">CBS 578.67</strain>
    </source>
</reference>
<dbReference type="InterPro" id="IPR051320">
    <property type="entry name" value="Viral_Replic_Matur_Polypro"/>
</dbReference>
<keyword evidence="9" id="KW-0862">Zinc</keyword>
<evidence type="ECO:0000256" key="9">
    <source>
        <dbReference type="PROSITE-ProRule" id="PRU00047"/>
    </source>
</evidence>
<dbReference type="Pfam" id="PF00078">
    <property type="entry name" value="RVT_1"/>
    <property type="match status" value="1"/>
</dbReference>
<keyword evidence="1" id="KW-0645">Protease</keyword>
<sequence>MLRWGIASDTALRQLQGVSLKLRIPAAGGKDKSATMVSFPLTLPHALDGFYMDIPAGLHGQLEERLLFETLQSLEPRFLWECTLSATTGLAGSRYRLHFLGSEIPATKLLDGRMVEEFIFRGRCLRVYGRGWFFRDKKLARLDLDMVASSVEPTTPRPSTARQLSEQPAKPAKRQKTTTKDSVDEWTDVEQPSASVDAQPRRPAVLEQEAAETLRPTSSRGVERIRAQWAAQEPRAPAMNILRSEIKAPEITSVAREELIKFVERRKNYERDLKSESKKHGGWGAVTPKLWIGSIKEDLLEALCKYNWYCDRETLTEGDFQARLSKMMKKPTTQREPTEADVVVWFKSMHLPGGKDVEQRLVQWNMAVEKILREQQLSEYMKDKRFARLVIKTLIGRINPADLHDRVHDKDQTWKLETLQELSEVIREYMEQFKVSDELQEQRDHSMARRRKRDVDDPSDGRGGKRHQSAPDRSHHRVLGRDEKRGGPGRGPLFTPPSPLRAALKKSPSKYGPKTDADDAVDGKKYGHPPAPVKREWPTTPKRVEFDKGESRCFKCGEVGHMKRDCPNNPGQDGKDFKKGFNRLRRARYRVRNADRIRAKKEEKRVLRIQRHAAPNHDGGEGPDERAQRQRQLKINGALNCLYCPDTGAEQNILPKKILKQVLLACPDVKVIPLLVPVTGTGCNNQEFKSEAYVELSLALRTAAGLVQVPGKRVCYIVEEGDEFLASEDTLKAVGIDIDRILEQIAIHQLEEGDDLERGPTGPKIRSSDMGTPRPQDDLETALSKMVTDAIQGGFPQELAKELWRVVTKGDVWRLKFDGTDPPAKVKPLHVTAKTGCVPYRCKGRKHNAIEGRFLDRFGKELLDAGIVRRNPQSRWCSPVNPVMKPDGRRSIKEAESWTDLELLKYYRLTNDYRVVNSMTEPKAGTMPFQATITQNLRGKQAMGTFDQPKCFWQFPLHEDCQEMLSFMLNGCVVTPNRVVRGHMKSAMYVQQTSEECYQSLLGKNLLVWIDDILLYADDPEEYVQVLEQFLDLVDKFGFKLSPDKTTLFTKEAKWRGRSISAAGVSQDPNRINSLCAVPPPTNAGDLQQFICATNWLRDSITEYAQTVDPLQKRLTKALEGKAKKKRVASGVQVALTAEELAAFEALKEKLRAAVELSHPREDATMCLFTDASDNGWSIIITQHEMLLCQSGMFTGAQLNWSVIKKEAYPIARACDKLNYLLMRPKGFRMYCDHENLIQVFAPEKEWKQFQRAKLTRWTGIIGGYRYTIEHIRGTHNLWADLMSRWGQPRPAAATNGVSVRRRTSTSWTKKKKPKTPDRPTGIQTKESKLRPLDSPDFVWPSVDDIVAAQSTHAKARPDN</sequence>
<dbReference type="InterPro" id="IPR041373">
    <property type="entry name" value="RT_RNaseH"/>
</dbReference>
<name>A0A485KD18_9STRA</name>
<feature type="region of interest" description="Disordered" evidence="10">
    <location>
        <begin position="1290"/>
        <end position="1338"/>
    </location>
</feature>
<dbReference type="InterPro" id="IPR043502">
    <property type="entry name" value="DNA/RNA_pol_sf"/>
</dbReference>
<reference evidence="14 15" key="1">
    <citation type="submission" date="2019-03" db="EMBL/GenBank/DDBJ databases">
        <authorList>
            <person name="Gaulin E."/>
            <person name="Dumas B."/>
        </authorList>
    </citation>
    <scope>NUCLEOTIDE SEQUENCE [LARGE SCALE GENOMIC DNA]</scope>
    <source>
        <strain evidence="14">CBS 568.67</strain>
    </source>
</reference>
<dbReference type="GO" id="GO:0003964">
    <property type="term" value="F:RNA-directed DNA polymerase activity"/>
    <property type="evidence" value="ECO:0007669"/>
    <property type="project" value="UniProtKB-KW"/>
</dbReference>
<keyword evidence="15" id="KW-1185">Reference proteome</keyword>
<evidence type="ECO:0000256" key="2">
    <source>
        <dbReference type="ARBA" id="ARBA00022679"/>
    </source>
</evidence>
<evidence type="ECO:0000313" key="13">
    <source>
        <dbReference type="EMBL" id="KAF0712996.1"/>
    </source>
</evidence>
<dbReference type="InterPro" id="IPR001878">
    <property type="entry name" value="Znf_CCHC"/>
</dbReference>
<evidence type="ECO:0000313" key="14">
    <source>
        <dbReference type="EMBL" id="VFT81676.1"/>
    </source>
</evidence>
<evidence type="ECO:0000256" key="5">
    <source>
        <dbReference type="ARBA" id="ARBA00022750"/>
    </source>
</evidence>
<feature type="compositionally biased region" description="Basic and acidic residues" evidence="10">
    <location>
        <begin position="436"/>
        <end position="486"/>
    </location>
</feature>
<dbReference type="SUPFAM" id="SSF56672">
    <property type="entry name" value="DNA/RNA polymerases"/>
    <property type="match status" value="1"/>
</dbReference>
<dbReference type="InterPro" id="IPR036875">
    <property type="entry name" value="Znf_CCHC_sf"/>
</dbReference>
<evidence type="ECO:0000256" key="3">
    <source>
        <dbReference type="ARBA" id="ARBA00022695"/>
    </source>
</evidence>
<evidence type="ECO:0000313" key="15">
    <source>
        <dbReference type="Proteomes" id="UP000332933"/>
    </source>
</evidence>
<dbReference type="Pfam" id="PF17917">
    <property type="entry name" value="RT_RNaseH"/>
    <property type="match status" value="1"/>
</dbReference>
<dbReference type="OrthoDB" id="166697at2759"/>
<evidence type="ECO:0000256" key="4">
    <source>
        <dbReference type="ARBA" id="ARBA00022722"/>
    </source>
</evidence>
<keyword evidence="9" id="KW-0863">Zinc-finger</keyword>
<dbReference type="Gene3D" id="3.10.10.10">
    <property type="entry name" value="HIV Type 1 Reverse Transcriptase, subunit A, domain 1"/>
    <property type="match status" value="1"/>
</dbReference>
<evidence type="ECO:0000256" key="6">
    <source>
        <dbReference type="ARBA" id="ARBA00022759"/>
    </source>
</evidence>
<evidence type="ECO:0000259" key="12">
    <source>
        <dbReference type="PROSITE" id="PS50878"/>
    </source>
</evidence>
<feature type="region of interest" description="Disordered" evidence="10">
    <location>
        <begin position="150"/>
        <end position="202"/>
    </location>
</feature>
<dbReference type="PANTHER" id="PTHR33064:SF37">
    <property type="entry name" value="RIBONUCLEASE H"/>
    <property type="match status" value="1"/>
</dbReference>
<protein>
    <submittedName>
        <fullName evidence="14">Aste57867_4570 protein</fullName>
    </submittedName>
</protein>
<dbReference type="InterPro" id="IPR000477">
    <property type="entry name" value="RT_dom"/>
</dbReference>
<feature type="compositionally biased region" description="Basic and acidic residues" evidence="10">
    <location>
        <begin position="513"/>
        <end position="525"/>
    </location>
</feature>
<dbReference type="PROSITE" id="PS50878">
    <property type="entry name" value="RT_POL"/>
    <property type="match status" value="1"/>
</dbReference>
<dbReference type="GO" id="GO:0008270">
    <property type="term" value="F:zinc ion binding"/>
    <property type="evidence" value="ECO:0007669"/>
    <property type="project" value="UniProtKB-KW"/>
</dbReference>
<dbReference type="CDD" id="cd01647">
    <property type="entry name" value="RT_LTR"/>
    <property type="match status" value="1"/>
</dbReference>
<dbReference type="Gene3D" id="4.10.60.10">
    <property type="entry name" value="Zinc finger, CCHC-type"/>
    <property type="match status" value="1"/>
</dbReference>
<dbReference type="EMBL" id="CAADRA010001147">
    <property type="protein sequence ID" value="VFT81676.1"/>
    <property type="molecule type" value="Genomic_DNA"/>
</dbReference>
<evidence type="ECO:0000256" key="7">
    <source>
        <dbReference type="ARBA" id="ARBA00022801"/>
    </source>
</evidence>
<evidence type="ECO:0000256" key="1">
    <source>
        <dbReference type="ARBA" id="ARBA00022670"/>
    </source>
</evidence>
<proteinExistence type="predicted"/>
<dbReference type="Gene3D" id="3.30.70.270">
    <property type="match status" value="2"/>
</dbReference>
<keyword evidence="5" id="KW-0064">Aspartyl protease</keyword>
<dbReference type="GO" id="GO:0004519">
    <property type="term" value="F:endonuclease activity"/>
    <property type="evidence" value="ECO:0007669"/>
    <property type="project" value="UniProtKB-KW"/>
</dbReference>
<keyword evidence="6" id="KW-0255">Endonuclease</keyword>
<gene>
    <name evidence="14" type="primary">Aste57867_4570</name>
    <name evidence="13" type="ORF">As57867_004557</name>
    <name evidence="14" type="ORF">ASTE57867_4570</name>
</gene>
<dbReference type="PANTHER" id="PTHR33064">
    <property type="entry name" value="POL PROTEIN"/>
    <property type="match status" value="1"/>
</dbReference>
<feature type="compositionally biased region" description="Polar residues" evidence="10">
    <location>
        <begin position="151"/>
        <end position="166"/>
    </location>
</feature>
<feature type="domain" description="CCHC-type" evidence="11">
    <location>
        <begin position="552"/>
        <end position="568"/>
    </location>
</feature>
<feature type="region of interest" description="Disordered" evidence="10">
    <location>
        <begin position="436"/>
        <end position="537"/>
    </location>
</feature>